<protein>
    <submittedName>
        <fullName evidence="1">Uncharacterized protein</fullName>
    </submittedName>
</protein>
<gene>
    <name evidence="1" type="ORF">H735_10180</name>
</gene>
<accession>A0A0C1ZJB4</accession>
<dbReference type="Proteomes" id="UP000031586">
    <property type="component" value="Unassembled WGS sequence"/>
</dbReference>
<organism evidence="1 2">
    <name type="scientific">Vibrio owensii CAIM 1854 = LMG 25443</name>
    <dbReference type="NCBI Taxonomy" id="1229493"/>
    <lineage>
        <taxon>Bacteria</taxon>
        <taxon>Pseudomonadati</taxon>
        <taxon>Pseudomonadota</taxon>
        <taxon>Gammaproteobacteria</taxon>
        <taxon>Vibrionales</taxon>
        <taxon>Vibrionaceae</taxon>
        <taxon>Vibrio</taxon>
    </lineage>
</organism>
<dbReference type="EMBL" id="JPRD01000015">
    <property type="protein sequence ID" value="KIF53281.1"/>
    <property type="molecule type" value="Genomic_DNA"/>
</dbReference>
<dbReference type="PATRIC" id="fig|1229493.5.peg.1119"/>
<sequence length="120" mass="13394">MKKFQNIPESEMVELVPMLVVASVVFTVTPMCDTFEIEVKDDDAHVVQGLLRSVSRSDAKNNLANGFNYQEKSNILAGLRLLQDKVEDGSLADGRKLPHFDDAEPLSSDQIDELCEKLNQ</sequence>
<comment type="caution">
    <text evidence="1">The sequence shown here is derived from an EMBL/GenBank/DDBJ whole genome shotgun (WGS) entry which is preliminary data.</text>
</comment>
<evidence type="ECO:0000313" key="1">
    <source>
        <dbReference type="EMBL" id="KIF53281.1"/>
    </source>
</evidence>
<dbReference type="AlphaFoldDB" id="A0A0C1ZJB4"/>
<proteinExistence type="predicted"/>
<evidence type="ECO:0000313" key="2">
    <source>
        <dbReference type="Proteomes" id="UP000031586"/>
    </source>
</evidence>
<reference evidence="1 2" key="1">
    <citation type="submission" date="2014-07" db="EMBL/GenBank/DDBJ databases">
        <title>Unique and conserved regions in Vibrio harveyi and related species in comparison with the shrimp pathogen Vibrio harveyi CAIM 1792.</title>
        <authorList>
            <person name="Espinoza-Valles I."/>
            <person name="Vora G."/>
            <person name="Leekitcharoenphon P."/>
            <person name="Ussery D."/>
            <person name="Hoj L."/>
            <person name="Gomez-Gil B."/>
        </authorList>
    </citation>
    <scope>NUCLEOTIDE SEQUENCE [LARGE SCALE GENOMIC DNA]</scope>
    <source>
        <strain evidence="2">CAIM 1854 / LMG 25443</strain>
    </source>
</reference>
<name>A0A0C1ZJB4_9VIBR</name>
<dbReference type="RefSeq" id="WP_020194477.1">
    <property type="nucleotide sequence ID" value="NZ_BAOH01000005.1"/>
</dbReference>